<dbReference type="GO" id="GO:0016301">
    <property type="term" value="F:kinase activity"/>
    <property type="evidence" value="ECO:0007669"/>
    <property type="project" value="UniProtKB-KW"/>
</dbReference>
<evidence type="ECO:0000256" key="1">
    <source>
        <dbReference type="ARBA" id="ARBA00009156"/>
    </source>
</evidence>
<evidence type="ECO:0000313" key="6">
    <source>
        <dbReference type="EMBL" id="GIG38734.1"/>
    </source>
</evidence>
<keyword evidence="2" id="KW-0808">Transferase</keyword>
<dbReference type="InterPro" id="IPR043129">
    <property type="entry name" value="ATPase_NBD"/>
</dbReference>
<dbReference type="InterPro" id="IPR050406">
    <property type="entry name" value="FGGY_Carb_Kinase"/>
</dbReference>
<dbReference type="PIRSF" id="PIRSF000538">
    <property type="entry name" value="GlpK"/>
    <property type="match status" value="1"/>
</dbReference>
<dbReference type="InterPro" id="IPR000577">
    <property type="entry name" value="Carb_kinase_FGGY"/>
</dbReference>
<dbReference type="Pfam" id="PF00370">
    <property type="entry name" value="FGGY_N"/>
    <property type="match status" value="1"/>
</dbReference>
<dbReference type="PANTHER" id="PTHR43095">
    <property type="entry name" value="SUGAR KINASE"/>
    <property type="match status" value="1"/>
</dbReference>
<dbReference type="Proteomes" id="UP000614741">
    <property type="component" value="Unassembled WGS sequence"/>
</dbReference>
<evidence type="ECO:0000256" key="2">
    <source>
        <dbReference type="ARBA" id="ARBA00022679"/>
    </source>
</evidence>
<evidence type="ECO:0000259" key="4">
    <source>
        <dbReference type="Pfam" id="PF00370"/>
    </source>
</evidence>
<comment type="similarity">
    <text evidence="1">Belongs to the FGGY kinase family.</text>
</comment>
<comment type="caution">
    <text evidence="6">The sequence shown here is derived from an EMBL/GenBank/DDBJ whole genome shotgun (WGS) entry which is preliminary data.</text>
</comment>
<dbReference type="InterPro" id="IPR018485">
    <property type="entry name" value="FGGY_C"/>
</dbReference>
<keyword evidence="3 6" id="KW-0418">Kinase</keyword>
<evidence type="ECO:0000259" key="5">
    <source>
        <dbReference type="Pfam" id="PF02782"/>
    </source>
</evidence>
<evidence type="ECO:0000256" key="3">
    <source>
        <dbReference type="ARBA" id="ARBA00022777"/>
    </source>
</evidence>
<organism evidence="6 7">
    <name type="scientific">Cellulomonas phragmiteti</name>
    <dbReference type="NCBI Taxonomy" id="478780"/>
    <lineage>
        <taxon>Bacteria</taxon>
        <taxon>Bacillati</taxon>
        <taxon>Actinomycetota</taxon>
        <taxon>Actinomycetes</taxon>
        <taxon>Micrococcales</taxon>
        <taxon>Cellulomonadaceae</taxon>
        <taxon>Cellulomonas</taxon>
    </lineage>
</organism>
<dbReference type="Pfam" id="PF02782">
    <property type="entry name" value="FGGY_C"/>
    <property type="match status" value="1"/>
</dbReference>
<proteinExistence type="inferred from homology"/>
<dbReference type="SUPFAM" id="SSF53067">
    <property type="entry name" value="Actin-like ATPase domain"/>
    <property type="match status" value="2"/>
</dbReference>
<name>A0ABQ4DHA0_9CELL</name>
<keyword evidence="7" id="KW-1185">Reference proteome</keyword>
<feature type="domain" description="Carbohydrate kinase FGGY N-terminal" evidence="4">
    <location>
        <begin position="38"/>
        <end position="252"/>
    </location>
</feature>
<dbReference type="InterPro" id="IPR018484">
    <property type="entry name" value="FGGY_N"/>
</dbReference>
<dbReference type="CDD" id="cd07770">
    <property type="entry name" value="ASKHA_NBD_FGGY_GntK"/>
    <property type="match status" value="1"/>
</dbReference>
<dbReference type="Gene3D" id="3.30.420.40">
    <property type="match status" value="2"/>
</dbReference>
<feature type="domain" description="Carbohydrate kinase FGGY C-terminal" evidence="5">
    <location>
        <begin position="319"/>
        <end position="467"/>
    </location>
</feature>
<accession>A0ABQ4DHA0</accession>
<gene>
    <name evidence="6" type="ORF">Cph01nite_04960</name>
</gene>
<evidence type="ECO:0000313" key="7">
    <source>
        <dbReference type="Proteomes" id="UP000614741"/>
    </source>
</evidence>
<reference evidence="6 7" key="1">
    <citation type="submission" date="2021-01" db="EMBL/GenBank/DDBJ databases">
        <title>Whole genome shotgun sequence of Cellulomonas phragmiteti NBRC 110785.</title>
        <authorList>
            <person name="Komaki H."/>
            <person name="Tamura T."/>
        </authorList>
    </citation>
    <scope>NUCLEOTIDE SEQUENCE [LARGE SCALE GENOMIC DNA]</scope>
    <source>
        <strain evidence="6 7">NBRC 110785</strain>
    </source>
</reference>
<sequence length="513" mass="53749">MSPGRSAAATARSGVVRVDRVTRPVDDVALAEALDPLVLAVDIGSTASRGGVYDAAGRPVTGLRHKVPHAFTVSPAGASVIDPDQVVAEVEQILDAVTADRALGTRLAGVAMDTFAASLIAVDADGRPLTPCLTYADSRCAGEVATLRAELDERAVQQRTGTRIHTSYHAPRLRWLARTEPRTFAAAAGWWSLGEYVYRRLIGVNAAGTSTAAWTGLLDRRTGDLDADLLAAVGVRAEQFSPVHDLADTVDPTRTPRWPALAGARWFPVITDGFASNVGAGATDPTVLAAATATSGALRVLLAGPAEPLPFGMWNYRVDGDRTLLGGALNDVGRAISWAQSTLRLDRDPGATLAADPSSATPLVLPYLTGERAPGWAADAHAVITGVTAATDAAALYRGTVEGIALTYARVATELGPAAPEVGQVVASGRVSNDQPAWLQVLADVLERPVTHVTLKRSTLRGTALLALGVLAPDVPRAPRATGDTYEPVASRAAYYAERRARFDEAYGAVVRR</sequence>
<protein>
    <submittedName>
        <fullName evidence="6">Sugar kinase</fullName>
    </submittedName>
</protein>
<dbReference type="PANTHER" id="PTHR43095:SF2">
    <property type="entry name" value="GLUCONOKINASE"/>
    <property type="match status" value="1"/>
</dbReference>
<dbReference type="EMBL" id="BONP01000002">
    <property type="protein sequence ID" value="GIG38734.1"/>
    <property type="molecule type" value="Genomic_DNA"/>
</dbReference>